<gene>
    <name evidence="1" type="ORF">H702_04175</name>
    <name evidence="2" type="ORF">SAMN02910290_00110</name>
</gene>
<sequence>MDIITLSCHSLVKTQGRLSFEDIGVIVESYEEQVFEDGYYKNGPTIVEFSLDDVTNEEQEVSIYLPVNSAVESGENYSWVEDYQIGQAVRERVPFLSDLEPALVNLKSYLDNEGLDDENKLLLAFIKVYDEYWVDIILPFKEQNND</sequence>
<dbReference type="AlphaFoldDB" id="A0A091BUY2"/>
<evidence type="ECO:0000313" key="3">
    <source>
        <dbReference type="Proteomes" id="UP000029382"/>
    </source>
</evidence>
<evidence type="ECO:0000313" key="4">
    <source>
        <dbReference type="Proteomes" id="UP000182793"/>
    </source>
</evidence>
<reference evidence="1 3" key="1">
    <citation type="journal article" date="2014" name="Genome Announc.">
        <title>Draft Genome Sequences of Streptococcus bovis Strains ATCC 33317 and JB1.</title>
        <authorList>
            <person name="Benahmed F.H."/>
            <person name="Gopinath G.R."/>
            <person name="Harbottle H."/>
            <person name="Cotta M.A."/>
            <person name="Luo Y."/>
            <person name="Henderson C."/>
            <person name="Teri P."/>
            <person name="Soppet D."/>
            <person name="Rasmussen M."/>
            <person name="Whitehead T.R."/>
            <person name="Davidson M."/>
        </authorList>
    </citation>
    <scope>NUCLEOTIDE SEQUENCE [LARGE SCALE GENOMIC DNA]</scope>
    <source>
        <strain evidence="1 3">JB1</strain>
    </source>
</reference>
<dbReference type="Proteomes" id="UP000182793">
    <property type="component" value="Unassembled WGS sequence"/>
</dbReference>
<evidence type="ECO:0000313" key="2">
    <source>
        <dbReference type="EMBL" id="SFL03114.1"/>
    </source>
</evidence>
<evidence type="ECO:0008006" key="5">
    <source>
        <dbReference type="Google" id="ProtNLM"/>
    </source>
</evidence>
<dbReference type="Proteomes" id="UP000029382">
    <property type="component" value="Unassembled WGS sequence"/>
</dbReference>
<organism evidence="1 3">
    <name type="scientific">Streptococcus equinus JB1</name>
    <dbReference type="NCBI Taxonomy" id="1294274"/>
    <lineage>
        <taxon>Bacteria</taxon>
        <taxon>Bacillati</taxon>
        <taxon>Bacillota</taxon>
        <taxon>Bacilli</taxon>
        <taxon>Lactobacillales</taxon>
        <taxon>Streptococcaceae</taxon>
        <taxon>Streptococcus</taxon>
    </lineage>
</organism>
<dbReference type="EMBL" id="FOTG01000002">
    <property type="protein sequence ID" value="SFL03114.1"/>
    <property type="molecule type" value="Genomic_DNA"/>
</dbReference>
<protein>
    <recommendedName>
        <fullName evidence="5">DUF5085 domain-containing protein</fullName>
    </recommendedName>
</protein>
<accession>A0A091BUY2</accession>
<proteinExistence type="predicted"/>
<dbReference type="EMBL" id="AUZH01000013">
    <property type="protein sequence ID" value="KFN88255.1"/>
    <property type="molecule type" value="Genomic_DNA"/>
</dbReference>
<name>A0A091BUY2_STREI</name>
<evidence type="ECO:0000313" key="1">
    <source>
        <dbReference type="EMBL" id="KFN88255.1"/>
    </source>
</evidence>
<comment type="caution">
    <text evidence="1">The sequence shown here is derived from an EMBL/GenBank/DDBJ whole genome shotgun (WGS) entry which is preliminary data.</text>
</comment>
<reference evidence="2 4" key="2">
    <citation type="submission" date="2016-10" db="EMBL/GenBank/DDBJ databases">
        <authorList>
            <person name="Varghese N."/>
            <person name="Submissions S."/>
        </authorList>
    </citation>
    <scope>NUCLEOTIDE SEQUENCE [LARGE SCALE GENOMIC DNA]</scope>
    <source>
        <strain evidence="2 4">JB1</strain>
    </source>
</reference>
<keyword evidence="4" id="KW-1185">Reference proteome</keyword>
<dbReference type="RefSeq" id="WP_039696528.1">
    <property type="nucleotide sequence ID" value="NZ_AUZH01000013.1"/>
</dbReference>